<protein>
    <recommendedName>
        <fullName evidence="3 6">Beta-lactamase</fullName>
        <ecNumber evidence="3 6">3.5.2.6</ecNumber>
    </recommendedName>
</protein>
<dbReference type="SUPFAM" id="SSF56601">
    <property type="entry name" value="beta-lactamase/transpeptidase-like"/>
    <property type="match status" value="1"/>
</dbReference>
<dbReference type="AlphaFoldDB" id="A0A2W5MM63"/>
<evidence type="ECO:0000256" key="3">
    <source>
        <dbReference type="ARBA" id="ARBA00012865"/>
    </source>
</evidence>
<evidence type="ECO:0000256" key="1">
    <source>
        <dbReference type="ARBA" id="ARBA00001526"/>
    </source>
</evidence>
<dbReference type="GO" id="GO:0046677">
    <property type="term" value="P:response to antibiotic"/>
    <property type="evidence" value="ECO:0007669"/>
    <property type="project" value="UniProtKB-UniRule"/>
</dbReference>
<keyword evidence="4 6" id="KW-0378">Hydrolase</keyword>
<comment type="similarity">
    <text evidence="2 6">Belongs to the class-C beta-lactamase family.</text>
</comment>
<dbReference type="GO" id="GO:0008800">
    <property type="term" value="F:beta-lactamase activity"/>
    <property type="evidence" value="ECO:0007669"/>
    <property type="project" value="UniProtKB-UniRule"/>
</dbReference>
<evidence type="ECO:0000256" key="2">
    <source>
        <dbReference type="ARBA" id="ARBA00007840"/>
    </source>
</evidence>
<accession>A0A2W5MM63</accession>
<dbReference type="EC" id="3.5.2.6" evidence="3 6"/>
<comment type="catalytic activity">
    <reaction evidence="1 6">
        <text>a beta-lactam + H2O = a substituted beta-amino acid</text>
        <dbReference type="Rhea" id="RHEA:20401"/>
        <dbReference type="ChEBI" id="CHEBI:15377"/>
        <dbReference type="ChEBI" id="CHEBI:35627"/>
        <dbReference type="ChEBI" id="CHEBI:140347"/>
        <dbReference type="EC" id="3.5.2.6"/>
    </reaction>
</comment>
<dbReference type="InterPro" id="IPR021860">
    <property type="entry name" value="Peptidase_S12_Pab87-rel_C"/>
</dbReference>
<dbReference type="InterPro" id="IPR012338">
    <property type="entry name" value="Beta-lactam/transpept-like"/>
</dbReference>
<keyword evidence="5 6" id="KW-0046">Antibiotic resistance</keyword>
<dbReference type="Pfam" id="PF11954">
    <property type="entry name" value="DUF3471"/>
    <property type="match status" value="1"/>
</dbReference>
<sequence length="615" mass="64838">MVYTVAQPSRFHAAPPLVARVSSASGPRSPARAFAPRRAAFVAAIGRSVAAAGGLPAAARASTLPLHGVAIMKLASLGIAAGIVFGAGQARAVDDAQLRSLVDQRLSGDRTGACMAVAVIERDRVARSFVCADPAQAARIDARTAFEIGSVSKTMTAALLADLIAQGKAALDDSLADYLPEGTKVPAFQGQTIRLRHVVTHTSGLPALPSRMKTTDPADPYAKLTERDLLDSLGDVTLSAAPGTHFEYSNFASMLLSLAVARRAGSDYETLLSTRLLRPLGMNGAYVSRAPKGVREAIGHTPNGRATAAWTFPVDLAGVGGVRATLDDMVRYVQAELGRGDAPIVAAMAATQQPLSQSPPMGMNWMLMPVGERRVLVHEGGTGGFSSFVAVDRTRERGVVILSDTAWHSIGSLGSLGLHLVDASFPLGKPRKAVAPDRALLDGLVGRYRIGDTLTMRLGQRDGALVIEPDGQSDYTMGYDDAGDFYPLDFDAVLRPQRTPQGYGFTWTQMGAELAAVRLDAAPPKTVARPSAEALRAYVGEYPLMQGFSLTVSEKAGTLYVQGTGQPPIEVEAVDTDAFAAAAVAAEIRFERDEGGAVRALTLLQGGQRLRGERR</sequence>
<evidence type="ECO:0000256" key="5">
    <source>
        <dbReference type="ARBA" id="ARBA00023251"/>
    </source>
</evidence>
<dbReference type="PANTHER" id="PTHR46825:SF9">
    <property type="entry name" value="BETA-LACTAMASE-RELATED DOMAIN-CONTAINING PROTEIN"/>
    <property type="match status" value="1"/>
</dbReference>
<dbReference type="GO" id="GO:0030288">
    <property type="term" value="C:outer membrane-bounded periplasmic space"/>
    <property type="evidence" value="ECO:0007669"/>
    <property type="project" value="InterPro"/>
</dbReference>
<comment type="caution">
    <text evidence="9">The sequence shown here is derived from an EMBL/GenBank/DDBJ whole genome shotgun (WGS) entry which is preliminary data.</text>
</comment>
<dbReference type="Gene3D" id="3.40.710.10">
    <property type="entry name" value="DD-peptidase/beta-lactamase superfamily"/>
    <property type="match status" value="1"/>
</dbReference>
<evidence type="ECO:0000313" key="9">
    <source>
        <dbReference type="EMBL" id="PZQ18763.1"/>
    </source>
</evidence>
<evidence type="ECO:0000256" key="6">
    <source>
        <dbReference type="RuleBase" id="RU361140"/>
    </source>
</evidence>
<dbReference type="Proteomes" id="UP000249046">
    <property type="component" value="Unassembled WGS sequence"/>
</dbReference>
<feature type="domain" description="Beta-lactamase-related" evidence="7">
    <location>
        <begin position="111"/>
        <end position="404"/>
    </location>
</feature>
<dbReference type="Pfam" id="PF00144">
    <property type="entry name" value="Beta-lactamase"/>
    <property type="match status" value="1"/>
</dbReference>
<evidence type="ECO:0000313" key="10">
    <source>
        <dbReference type="Proteomes" id="UP000249046"/>
    </source>
</evidence>
<dbReference type="EMBL" id="QFPO01000003">
    <property type="protein sequence ID" value="PZQ18763.1"/>
    <property type="molecule type" value="Genomic_DNA"/>
</dbReference>
<dbReference type="InterPro" id="IPR001586">
    <property type="entry name" value="Beta-lactam_class-C_AS"/>
</dbReference>
<gene>
    <name evidence="9" type="ORF">DI564_05625</name>
</gene>
<organism evidence="9 10">
    <name type="scientific">Rhodanobacter denitrificans</name>
    <dbReference type="NCBI Taxonomy" id="666685"/>
    <lineage>
        <taxon>Bacteria</taxon>
        <taxon>Pseudomonadati</taxon>
        <taxon>Pseudomonadota</taxon>
        <taxon>Gammaproteobacteria</taxon>
        <taxon>Lysobacterales</taxon>
        <taxon>Rhodanobacteraceae</taxon>
        <taxon>Rhodanobacter</taxon>
    </lineage>
</organism>
<dbReference type="PROSITE" id="PS00336">
    <property type="entry name" value="BETA_LACTAMASE_C"/>
    <property type="match status" value="1"/>
</dbReference>
<reference evidence="9 10" key="1">
    <citation type="submission" date="2017-08" db="EMBL/GenBank/DDBJ databases">
        <title>Infants hospitalized years apart are colonized by the same room-sourced microbial strains.</title>
        <authorList>
            <person name="Brooks B."/>
            <person name="Olm M.R."/>
            <person name="Firek B.A."/>
            <person name="Baker R."/>
            <person name="Thomas B.C."/>
            <person name="Morowitz M.J."/>
            <person name="Banfield J.F."/>
        </authorList>
    </citation>
    <scope>NUCLEOTIDE SEQUENCE [LARGE SCALE GENOMIC DNA]</scope>
    <source>
        <strain evidence="9">S2_005_003_R2_42</strain>
    </source>
</reference>
<dbReference type="GO" id="GO:0017001">
    <property type="term" value="P:antibiotic catabolic process"/>
    <property type="evidence" value="ECO:0007669"/>
    <property type="project" value="InterPro"/>
</dbReference>
<dbReference type="InterPro" id="IPR050491">
    <property type="entry name" value="AmpC-like"/>
</dbReference>
<evidence type="ECO:0000256" key="4">
    <source>
        <dbReference type="ARBA" id="ARBA00022801"/>
    </source>
</evidence>
<feature type="domain" description="Peptidase S12 Pab87-related C-terminal" evidence="8">
    <location>
        <begin position="527"/>
        <end position="611"/>
    </location>
</feature>
<evidence type="ECO:0000259" key="7">
    <source>
        <dbReference type="Pfam" id="PF00144"/>
    </source>
</evidence>
<proteinExistence type="inferred from homology"/>
<dbReference type="InterPro" id="IPR001466">
    <property type="entry name" value="Beta-lactam-related"/>
</dbReference>
<name>A0A2W5MM63_9GAMM</name>
<dbReference type="PANTHER" id="PTHR46825">
    <property type="entry name" value="D-ALANYL-D-ALANINE-CARBOXYPEPTIDASE/ENDOPEPTIDASE AMPH"/>
    <property type="match status" value="1"/>
</dbReference>
<evidence type="ECO:0000259" key="8">
    <source>
        <dbReference type="Pfam" id="PF11954"/>
    </source>
</evidence>